<organism evidence="2 3">
    <name type="scientific">Acaryochloris thomasi RCC1774</name>
    <dbReference type="NCBI Taxonomy" id="1764569"/>
    <lineage>
        <taxon>Bacteria</taxon>
        <taxon>Bacillati</taxon>
        <taxon>Cyanobacteriota</taxon>
        <taxon>Cyanophyceae</taxon>
        <taxon>Acaryochloridales</taxon>
        <taxon>Acaryochloridaceae</taxon>
        <taxon>Acaryochloris</taxon>
        <taxon>Acaryochloris thomasi</taxon>
    </lineage>
</organism>
<evidence type="ECO:0000313" key="2">
    <source>
        <dbReference type="EMBL" id="PZD74308.1"/>
    </source>
</evidence>
<dbReference type="GO" id="GO:0016829">
    <property type="term" value="F:lyase activity"/>
    <property type="evidence" value="ECO:0007669"/>
    <property type="project" value="UniProtKB-KW"/>
</dbReference>
<proteinExistence type="predicted"/>
<dbReference type="PANTHER" id="PTHR15020">
    <property type="entry name" value="FLAVIN REDUCTASE-RELATED"/>
    <property type="match status" value="1"/>
</dbReference>
<keyword evidence="2" id="KW-0456">Lyase</keyword>
<dbReference type="AlphaFoldDB" id="A0A2W1JLW1"/>
<dbReference type="SUPFAM" id="SSF51735">
    <property type="entry name" value="NAD(P)-binding Rossmann-fold domains"/>
    <property type="match status" value="1"/>
</dbReference>
<comment type="caution">
    <text evidence="2">The sequence shown here is derived from an EMBL/GenBank/DDBJ whole genome shotgun (WGS) entry which is preliminary data.</text>
</comment>
<dbReference type="InterPro" id="IPR016040">
    <property type="entry name" value="NAD(P)-bd_dom"/>
</dbReference>
<evidence type="ECO:0000259" key="1">
    <source>
        <dbReference type="Pfam" id="PF13460"/>
    </source>
</evidence>
<dbReference type="CDD" id="cd05243">
    <property type="entry name" value="SDR_a5"/>
    <property type="match status" value="1"/>
</dbReference>
<dbReference type="InterPro" id="IPR036291">
    <property type="entry name" value="NAD(P)-bd_dom_sf"/>
</dbReference>
<dbReference type="Pfam" id="PF13460">
    <property type="entry name" value="NAD_binding_10"/>
    <property type="match status" value="1"/>
</dbReference>
<dbReference type="EMBL" id="PQWO01000003">
    <property type="protein sequence ID" value="PZD74308.1"/>
    <property type="molecule type" value="Genomic_DNA"/>
</dbReference>
<dbReference type="Gene3D" id="3.40.50.720">
    <property type="entry name" value="NAD(P)-binding Rossmann-like Domain"/>
    <property type="match status" value="1"/>
</dbReference>
<dbReference type="PANTHER" id="PTHR15020:SF42">
    <property type="entry name" value="NAD(P)-BINDING DOMAIN-CONTAINING PROTEIN"/>
    <property type="match status" value="1"/>
</dbReference>
<evidence type="ECO:0000313" key="3">
    <source>
        <dbReference type="Proteomes" id="UP000248857"/>
    </source>
</evidence>
<reference evidence="2 3" key="1">
    <citation type="journal article" date="2018" name="Sci. Rep.">
        <title>A novel species of the marine cyanobacterium Acaryochloris with a unique pigment content and lifestyle.</title>
        <authorList>
            <person name="Partensky F."/>
            <person name="Six C."/>
            <person name="Ratin M."/>
            <person name="Garczarek L."/>
            <person name="Vaulot D."/>
            <person name="Probert I."/>
            <person name="Calteau A."/>
            <person name="Gourvil P."/>
            <person name="Marie D."/>
            <person name="Grebert T."/>
            <person name="Bouchier C."/>
            <person name="Le Panse S."/>
            <person name="Gachenot M."/>
            <person name="Rodriguez F."/>
            <person name="Garrido J.L."/>
        </authorList>
    </citation>
    <scope>NUCLEOTIDE SEQUENCE [LARGE SCALE GENOMIC DNA]</scope>
    <source>
        <strain evidence="2 3">RCC1774</strain>
    </source>
</reference>
<name>A0A2W1JLW1_9CYAN</name>
<dbReference type="Proteomes" id="UP000248857">
    <property type="component" value="Unassembled WGS sequence"/>
</dbReference>
<gene>
    <name evidence="2" type="primary">yhfK</name>
    <name evidence="2" type="ORF">C1752_01156</name>
</gene>
<dbReference type="OrthoDB" id="9803892at2"/>
<protein>
    <submittedName>
        <fullName evidence="2">Putative sugar epimerase YhfK</fullName>
        <ecNumber evidence="2">4.-.-.-</ecNumber>
    </submittedName>
</protein>
<dbReference type="EC" id="4.-.-.-" evidence="2"/>
<accession>A0A2W1JLW1</accession>
<dbReference type="RefSeq" id="WP_110985142.1">
    <property type="nucleotide sequence ID" value="NZ_CAWNWM010000003.1"/>
</dbReference>
<feature type="domain" description="NAD(P)-binding" evidence="1">
    <location>
        <begin position="8"/>
        <end position="192"/>
    </location>
</feature>
<keyword evidence="3" id="KW-1185">Reference proteome</keyword>
<sequence length="220" mass="23690">MVKAFVAGAAGNTGRRIVAQLVERGVDVRALVRDRNQAQEILPPEAELVIGDVLNTQSLLDAIGDSTVLLSATGAAPSFNPLGPYSVDYVGTKNLVNVAKEKQLEQFVMVSSLCTSKLLHPLNLFFLILVWKKQAEAYLQSSGLKYTIVRPGGLKNEDNNDRIVMSGADTLFEGSLPRTKVAQVCVEALSDPEAANKIVEIVAQPDAPEQSFHELFASVA</sequence>